<comment type="caution">
    <text evidence="2">The sequence shown here is derived from an EMBL/GenBank/DDBJ whole genome shotgun (WGS) entry which is preliminary data.</text>
</comment>
<dbReference type="EMBL" id="JBHRSK010000007">
    <property type="protein sequence ID" value="MFC2968689.1"/>
    <property type="molecule type" value="Genomic_DNA"/>
</dbReference>
<dbReference type="Gene3D" id="3.90.190.10">
    <property type="entry name" value="Protein tyrosine phosphatase superfamily"/>
    <property type="match status" value="1"/>
</dbReference>
<dbReference type="InterPro" id="IPR016130">
    <property type="entry name" value="Tyr_Pase_AS"/>
</dbReference>
<feature type="domain" description="DSP-PTPase phosphatase fused to NAD+ Kinase" evidence="1">
    <location>
        <begin position="51"/>
        <end position="165"/>
    </location>
</feature>
<dbReference type="Proteomes" id="UP001595443">
    <property type="component" value="Unassembled WGS sequence"/>
</dbReference>
<keyword evidence="3" id="KW-1185">Reference proteome</keyword>
<dbReference type="InterPro" id="IPR029021">
    <property type="entry name" value="Prot-tyrosine_phosphatase-like"/>
</dbReference>
<name>A0ABV7AH69_9RHOB</name>
<dbReference type="RefSeq" id="WP_377833385.1">
    <property type="nucleotide sequence ID" value="NZ_JBHRSK010000007.1"/>
</dbReference>
<gene>
    <name evidence="2" type="ORF">ACFOES_11345</name>
</gene>
<sequence length="217" mass="24796">MQNQARPAGAAPSGLKRLLRAAHFELVDHAIIRHLWWNLHEIAPGVWRSNHPGPTRLRRYQEMGINTVVSLRGETHKSWTLIEKEACARLGIELIFLSRYSARNLPTRAVLLEFIDALGKLPKPFVMHCKSGADRTGFAAALYLAAIQGRSAEEAFAQLHWRHAHSRRSRSGVLSHVFRVYIAERDRTGIGFDTWLRSGYDAEEITKSFQDWRHGKR</sequence>
<dbReference type="SUPFAM" id="SSF52799">
    <property type="entry name" value="(Phosphotyrosine protein) phosphatases II"/>
    <property type="match status" value="1"/>
</dbReference>
<evidence type="ECO:0000313" key="2">
    <source>
        <dbReference type="EMBL" id="MFC2968689.1"/>
    </source>
</evidence>
<dbReference type="PROSITE" id="PS00383">
    <property type="entry name" value="TYR_PHOSPHATASE_1"/>
    <property type="match status" value="1"/>
</dbReference>
<proteinExistence type="predicted"/>
<evidence type="ECO:0000313" key="3">
    <source>
        <dbReference type="Proteomes" id="UP001595443"/>
    </source>
</evidence>
<dbReference type="InterPro" id="IPR055214">
    <property type="entry name" value="PTP-NADK"/>
</dbReference>
<dbReference type="Pfam" id="PF22741">
    <property type="entry name" value="PTP-NADK"/>
    <property type="match status" value="1"/>
</dbReference>
<accession>A0ABV7AH69</accession>
<organism evidence="2 3">
    <name type="scientific">Acidimangrovimonas pyrenivorans</name>
    <dbReference type="NCBI Taxonomy" id="2030798"/>
    <lineage>
        <taxon>Bacteria</taxon>
        <taxon>Pseudomonadati</taxon>
        <taxon>Pseudomonadota</taxon>
        <taxon>Alphaproteobacteria</taxon>
        <taxon>Rhodobacterales</taxon>
        <taxon>Paracoccaceae</taxon>
        <taxon>Acidimangrovimonas</taxon>
    </lineage>
</organism>
<evidence type="ECO:0000259" key="1">
    <source>
        <dbReference type="Pfam" id="PF22741"/>
    </source>
</evidence>
<protein>
    <submittedName>
        <fullName evidence="2">Tyrosine-protein phosphatase</fullName>
    </submittedName>
</protein>
<reference evidence="3" key="1">
    <citation type="journal article" date="2019" name="Int. J. Syst. Evol. Microbiol.">
        <title>The Global Catalogue of Microorganisms (GCM) 10K type strain sequencing project: providing services to taxonomists for standard genome sequencing and annotation.</title>
        <authorList>
            <consortium name="The Broad Institute Genomics Platform"/>
            <consortium name="The Broad Institute Genome Sequencing Center for Infectious Disease"/>
            <person name="Wu L."/>
            <person name="Ma J."/>
        </authorList>
    </citation>
    <scope>NUCLEOTIDE SEQUENCE [LARGE SCALE GENOMIC DNA]</scope>
    <source>
        <strain evidence="3">KCTC 62192</strain>
    </source>
</reference>